<dbReference type="PRINTS" id="PR00032">
    <property type="entry name" value="HTHARAC"/>
</dbReference>
<protein>
    <submittedName>
        <fullName evidence="5">AraC family transcriptional regulator</fullName>
    </submittedName>
</protein>
<dbReference type="InterPro" id="IPR018060">
    <property type="entry name" value="HTH_AraC"/>
</dbReference>
<dbReference type="AlphaFoldDB" id="A0AAV5N1M1"/>
<organism evidence="5 6">
    <name type="scientific">Leminorella grimontii</name>
    <dbReference type="NCBI Taxonomy" id="82981"/>
    <lineage>
        <taxon>Bacteria</taxon>
        <taxon>Pseudomonadati</taxon>
        <taxon>Pseudomonadota</taxon>
        <taxon>Gammaproteobacteria</taxon>
        <taxon>Enterobacterales</taxon>
        <taxon>Budviciaceae</taxon>
        <taxon>Leminorella</taxon>
    </lineage>
</organism>
<comment type="caution">
    <text evidence="5">The sequence shown here is derived from an EMBL/GenBank/DDBJ whole genome shotgun (WGS) entry which is preliminary data.</text>
</comment>
<sequence>MMKKPATREAYRKRIRKSYALLARSLDAPVNIDALASESAFSRYHFHRIYTSLVGETVADTHRRLRLDRAASYVASGARSITDIAMASGYETPQSFSRAFKAQFGLSPAQYRKAGKSPNDGAHAPLYPPINQETISVNVTIENRQEETVYGVHHVGPYNEISGAFNALWQWVMENNLQERARAGIGIYYDDPTVTLPSQCHSDACVAFDAPLAEPPKDERIQTIQLAAGLYARYRHVGPYSTLEQAYGAFYGQWLPNSGYECADLPAFEIYLNNPCDTPESELITDIYMAIKG</sequence>
<dbReference type="EMBL" id="BRLH01000001">
    <property type="protein sequence ID" value="GKX54347.1"/>
    <property type="molecule type" value="Genomic_DNA"/>
</dbReference>
<evidence type="ECO:0000256" key="2">
    <source>
        <dbReference type="ARBA" id="ARBA00023125"/>
    </source>
</evidence>
<evidence type="ECO:0000256" key="1">
    <source>
        <dbReference type="ARBA" id="ARBA00023015"/>
    </source>
</evidence>
<dbReference type="GO" id="GO:0043565">
    <property type="term" value="F:sequence-specific DNA binding"/>
    <property type="evidence" value="ECO:0007669"/>
    <property type="project" value="InterPro"/>
</dbReference>
<proteinExistence type="predicted"/>
<dbReference type="InterPro" id="IPR050908">
    <property type="entry name" value="SmbC-like"/>
</dbReference>
<dbReference type="InterPro" id="IPR009057">
    <property type="entry name" value="Homeodomain-like_sf"/>
</dbReference>
<evidence type="ECO:0000313" key="6">
    <source>
        <dbReference type="Proteomes" id="UP001058124"/>
    </source>
</evidence>
<keyword evidence="3" id="KW-0804">Transcription</keyword>
<dbReference type="InterPro" id="IPR029442">
    <property type="entry name" value="GyrI-like"/>
</dbReference>
<dbReference type="Gene3D" id="1.10.10.60">
    <property type="entry name" value="Homeodomain-like"/>
    <property type="match status" value="2"/>
</dbReference>
<dbReference type="PANTHER" id="PTHR40055:SF1">
    <property type="entry name" value="TRANSCRIPTIONAL REGULATOR YGIV-RELATED"/>
    <property type="match status" value="1"/>
</dbReference>
<evidence type="ECO:0000256" key="3">
    <source>
        <dbReference type="ARBA" id="ARBA00023163"/>
    </source>
</evidence>
<dbReference type="SUPFAM" id="SSF46689">
    <property type="entry name" value="Homeodomain-like"/>
    <property type="match status" value="2"/>
</dbReference>
<dbReference type="SMART" id="SM00342">
    <property type="entry name" value="HTH_ARAC"/>
    <property type="match status" value="1"/>
</dbReference>
<dbReference type="RefSeq" id="WP_051155518.1">
    <property type="nucleotide sequence ID" value="NZ_BRLH01000001.1"/>
</dbReference>
<dbReference type="Proteomes" id="UP001058124">
    <property type="component" value="Unassembled WGS sequence"/>
</dbReference>
<evidence type="ECO:0000259" key="4">
    <source>
        <dbReference type="PROSITE" id="PS01124"/>
    </source>
</evidence>
<dbReference type="InterPro" id="IPR018062">
    <property type="entry name" value="HTH_AraC-typ_CS"/>
</dbReference>
<dbReference type="Pfam" id="PF12833">
    <property type="entry name" value="HTH_18"/>
    <property type="match status" value="1"/>
</dbReference>
<keyword evidence="2" id="KW-0238">DNA-binding</keyword>
<dbReference type="Gene3D" id="3.20.80.10">
    <property type="entry name" value="Regulatory factor, effector binding domain"/>
    <property type="match status" value="1"/>
</dbReference>
<dbReference type="PROSITE" id="PS01124">
    <property type="entry name" value="HTH_ARAC_FAMILY_2"/>
    <property type="match status" value="1"/>
</dbReference>
<name>A0AAV5N1M1_9GAMM</name>
<dbReference type="PROSITE" id="PS00041">
    <property type="entry name" value="HTH_ARAC_FAMILY_1"/>
    <property type="match status" value="1"/>
</dbReference>
<gene>
    <name evidence="5" type="ORF">SOASR030_04590</name>
</gene>
<keyword evidence="1" id="KW-0805">Transcription regulation</keyword>
<dbReference type="GO" id="GO:0003700">
    <property type="term" value="F:DNA-binding transcription factor activity"/>
    <property type="evidence" value="ECO:0007669"/>
    <property type="project" value="InterPro"/>
</dbReference>
<dbReference type="InterPro" id="IPR011256">
    <property type="entry name" value="Reg_factor_effector_dom_sf"/>
</dbReference>
<accession>A0AAV5N1M1</accession>
<dbReference type="SUPFAM" id="SSF55136">
    <property type="entry name" value="Probable bacterial effector-binding domain"/>
    <property type="match status" value="1"/>
</dbReference>
<dbReference type="Pfam" id="PF06445">
    <property type="entry name" value="GyrI-like"/>
    <property type="match status" value="1"/>
</dbReference>
<dbReference type="InterPro" id="IPR020449">
    <property type="entry name" value="Tscrpt_reg_AraC-type_HTH"/>
</dbReference>
<dbReference type="PANTHER" id="PTHR40055">
    <property type="entry name" value="TRANSCRIPTIONAL REGULATOR YGIV-RELATED"/>
    <property type="match status" value="1"/>
</dbReference>
<feature type="domain" description="HTH araC/xylS-type" evidence="4">
    <location>
        <begin position="16"/>
        <end position="114"/>
    </location>
</feature>
<evidence type="ECO:0000313" key="5">
    <source>
        <dbReference type="EMBL" id="GKX54347.1"/>
    </source>
</evidence>
<dbReference type="SMART" id="SM00871">
    <property type="entry name" value="AraC_E_bind"/>
    <property type="match status" value="1"/>
</dbReference>
<keyword evidence="6" id="KW-1185">Reference proteome</keyword>
<dbReference type="InterPro" id="IPR010499">
    <property type="entry name" value="AraC_E-bd"/>
</dbReference>
<reference evidence="5" key="1">
    <citation type="submission" date="2022-06" db="EMBL/GenBank/DDBJ databases">
        <title>Draft genome sequences of Leminorella grimontii str. JCM5902.</title>
        <authorList>
            <person name="Wakabayashi Y."/>
            <person name="Kojima K."/>
        </authorList>
    </citation>
    <scope>NUCLEOTIDE SEQUENCE</scope>
    <source>
        <strain evidence="5">JCM 5902</strain>
    </source>
</reference>